<comment type="catalytic activity">
    <reaction evidence="5">
        <text>a long-chain fatty acid + ATP + CoA = a long-chain fatty acyl-CoA + AMP + diphosphate</text>
        <dbReference type="Rhea" id="RHEA:15421"/>
        <dbReference type="ChEBI" id="CHEBI:30616"/>
        <dbReference type="ChEBI" id="CHEBI:33019"/>
        <dbReference type="ChEBI" id="CHEBI:57287"/>
        <dbReference type="ChEBI" id="CHEBI:57560"/>
        <dbReference type="ChEBI" id="CHEBI:83139"/>
        <dbReference type="ChEBI" id="CHEBI:456215"/>
        <dbReference type="EC" id="6.2.1.3"/>
    </reaction>
</comment>
<dbReference type="GO" id="GO:0005524">
    <property type="term" value="F:ATP binding"/>
    <property type="evidence" value="ECO:0007669"/>
    <property type="project" value="UniProtKB-KW"/>
</dbReference>
<evidence type="ECO:0000259" key="6">
    <source>
        <dbReference type="Pfam" id="PF00501"/>
    </source>
</evidence>
<dbReference type="GO" id="GO:0004467">
    <property type="term" value="F:long-chain fatty acid-CoA ligase activity"/>
    <property type="evidence" value="ECO:0007669"/>
    <property type="project" value="UniProtKB-EC"/>
</dbReference>
<dbReference type="GO" id="GO:0005783">
    <property type="term" value="C:endoplasmic reticulum"/>
    <property type="evidence" value="ECO:0007669"/>
    <property type="project" value="TreeGrafter"/>
</dbReference>
<feature type="domain" description="AMP-dependent synthetase/ligase" evidence="6">
    <location>
        <begin position="88"/>
        <end position="493"/>
    </location>
</feature>
<keyword evidence="3" id="KW-0547">Nucleotide-binding</keyword>
<protein>
    <recommendedName>
        <fullName evidence="6">AMP-dependent synthetase/ligase domain-containing protein</fullName>
    </recommendedName>
</protein>
<dbReference type="PANTHER" id="PTHR43272:SF83">
    <property type="entry name" value="ACYL-COA SYNTHETASE LONG-CHAIN, ISOFORM J"/>
    <property type="match status" value="1"/>
</dbReference>
<evidence type="ECO:0000313" key="7">
    <source>
        <dbReference type="EMBL" id="KAG2220040.1"/>
    </source>
</evidence>
<keyword evidence="4" id="KW-0067">ATP-binding</keyword>
<dbReference type="PROSITE" id="PS00455">
    <property type="entry name" value="AMP_BINDING"/>
    <property type="match status" value="1"/>
</dbReference>
<dbReference type="InterPro" id="IPR020845">
    <property type="entry name" value="AMP-binding_CS"/>
</dbReference>
<dbReference type="AlphaFoldDB" id="A0A8H7VGW1"/>
<dbReference type="PANTHER" id="PTHR43272">
    <property type="entry name" value="LONG-CHAIN-FATTY-ACID--COA LIGASE"/>
    <property type="match status" value="1"/>
</dbReference>
<evidence type="ECO:0000313" key="8">
    <source>
        <dbReference type="Proteomes" id="UP000646827"/>
    </source>
</evidence>
<dbReference type="InterPro" id="IPR000873">
    <property type="entry name" value="AMP-dep_synth/lig_dom"/>
</dbReference>
<dbReference type="Gene3D" id="3.40.50.12780">
    <property type="entry name" value="N-terminal domain of ligase-like"/>
    <property type="match status" value="1"/>
</dbReference>
<keyword evidence="8" id="KW-1185">Reference proteome</keyword>
<dbReference type="GO" id="GO:0005886">
    <property type="term" value="C:plasma membrane"/>
    <property type="evidence" value="ECO:0007669"/>
    <property type="project" value="TreeGrafter"/>
</dbReference>
<evidence type="ECO:0000256" key="4">
    <source>
        <dbReference type="ARBA" id="ARBA00022840"/>
    </source>
</evidence>
<evidence type="ECO:0000256" key="3">
    <source>
        <dbReference type="ARBA" id="ARBA00022741"/>
    </source>
</evidence>
<dbReference type="GO" id="GO:0005811">
    <property type="term" value="C:lipid droplet"/>
    <property type="evidence" value="ECO:0007669"/>
    <property type="project" value="TreeGrafter"/>
</dbReference>
<keyword evidence="2" id="KW-0436">Ligase</keyword>
<dbReference type="OrthoDB" id="1700726at2759"/>
<evidence type="ECO:0000256" key="5">
    <source>
        <dbReference type="ARBA" id="ARBA00036813"/>
    </source>
</evidence>
<dbReference type="InterPro" id="IPR042099">
    <property type="entry name" value="ANL_N_sf"/>
</dbReference>
<dbReference type="EMBL" id="JAEPRB010000154">
    <property type="protein sequence ID" value="KAG2220040.1"/>
    <property type="molecule type" value="Genomic_DNA"/>
</dbReference>
<organism evidence="7 8">
    <name type="scientific">Circinella minor</name>
    <dbReference type="NCBI Taxonomy" id="1195481"/>
    <lineage>
        <taxon>Eukaryota</taxon>
        <taxon>Fungi</taxon>
        <taxon>Fungi incertae sedis</taxon>
        <taxon>Mucoromycota</taxon>
        <taxon>Mucoromycotina</taxon>
        <taxon>Mucoromycetes</taxon>
        <taxon>Mucorales</taxon>
        <taxon>Lichtheimiaceae</taxon>
        <taxon>Circinella</taxon>
    </lineage>
</organism>
<comment type="similarity">
    <text evidence="1">Belongs to the ATP-dependent AMP-binding enzyme family.</text>
</comment>
<name>A0A8H7VGW1_9FUNG</name>
<accession>A0A8H7VGW1</accession>
<dbReference type="GO" id="GO:0035336">
    <property type="term" value="P:long-chain fatty-acyl-CoA metabolic process"/>
    <property type="evidence" value="ECO:0007669"/>
    <property type="project" value="TreeGrafter"/>
</dbReference>
<gene>
    <name evidence="7" type="ORF">INT45_012216</name>
</gene>
<comment type="caution">
    <text evidence="7">The sequence shown here is derived from an EMBL/GenBank/DDBJ whole genome shotgun (WGS) entry which is preliminary data.</text>
</comment>
<evidence type="ECO:0000256" key="2">
    <source>
        <dbReference type="ARBA" id="ARBA00022598"/>
    </source>
</evidence>
<dbReference type="Pfam" id="PF00501">
    <property type="entry name" value="AMP-binding"/>
    <property type="match status" value="1"/>
</dbReference>
<reference evidence="7 8" key="1">
    <citation type="submission" date="2020-12" db="EMBL/GenBank/DDBJ databases">
        <title>Metabolic potential, ecology and presence of endohyphal bacteria is reflected in genomic diversity of Mucoromycotina.</title>
        <authorList>
            <person name="Muszewska A."/>
            <person name="Okrasinska A."/>
            <person name="Steczkiewicz K."/>
            <person name="Drgas O."/>
            <person name="Orlowska M."/>
            <person name="Perlinska-Lenart U."/>
            <person name="Aleksandrzak-Piekarczyk T."/>
            <person name="Szatraj K."/>
            <person name="Zielenkiewicz U."/>
            <person name="Pilsyk S."/>
            <person name="Malc E."/>
            <person name="Mieczkowski P."/>
            <person name="Kruszewska J.S."/>
            <person name="Biernat P."/>
            <person name="Pawlowska J."/>
        </authorList>
    </citation>
    <scope>NUCLEOTIDE SEQUENCE [LARGE SCALE GENOMIC DNA]</scope>
    <source>
        <strain evidence="7 8">CBS 142.35</strain>
    </source>
</reference>
<proteinExistence type="inferred from homology"/>
<sequence length="675" mass="75287">MAPPQQYSIEISSDHAPGETPIRRSILAPNELMTTPAVGVETLYDVLHYATTSYKNRNAFGYRKLEETFIEEKLVPGSEKPKQWKYYQYSPYHYYTYLEALDLVHMLGAGLRKLGMKKDDKLHIFASTSVEWMLMAHGAFSQSISIVTAYDTLGPEGLLHSINETGSTVCFINGDQLTTLEKIIDHCPTITRIIYRDVEVNTESIERLRKNPQIHHVIPFEEVRIIGQANPVEPVKPSSQDICCIMYTSGTTGNPKGVVLTHGNIVAAIAGCCKMLQHLVEDNDTMMAYLPLAHVLEFLVENLCIFLGLTLGYGGIKTLTDVSVRNCKGDLVAFAPTIMCGVPQVWETIRKTVLAKVAERGSRIEKIFMGALEAKDYLKNMGLPTGFLDRIVFKKVSQQLGGKLRYGLSGGAPLSKETQRFLSLSLATIICGYGMTESMCAVMAPEQFALGEAGAPVPCTEVKLVDVPELGYLASNNQGEIWIRGPSVTSGYYKQEELTREALTKDGWLMTGDIGQWNATGTLSIIDRKKNLVKLSHGEYIALEKVESVYKSCALAENLCVHVDPLYPRPVALFVPLEQKLRDFAVTRDIENEDYTALCEDPRLRKEVLALLQDQAKKGGLKGAEIIQNVWICKDLWTSDMGLLTAAQKLKRKEITEAYSEQLKQMYGLYYYVVQ</sequence>
<dbReference type="Proteomes" id="UP000646827">
    <property type="component" value="Unassembled WGS sequence"/>
</dbReference>
<evidence type="ECO:0000256" key="1">
    <source>
        <dbReference type="ARBA" id="ARBA00006432"/>
    </source>
</evidence>
<dbReference type="SUPFAM" id="SSF56801">
    <property type="entry name" value="Acetyl-CoA synthetase-like"/>
    <property type="match status" value="1"/>
</dbReference>